<dbReference type="NCBIfam" id="NF002223">
    <property type="entry name" value="PRK01117.1"/>
    <property type="match status" value="1"/>
</dbReference>
<comment type="catalytic activity">
    <reaction evidence="8 10">
        <text>IMP + L-aspartate + GTP = N(6)-(1,2-dicarboxyethyl)-AMP + GDP + phosphate + 2 H(+)</text>
        <dbReference type="Rhea" id="RHEA:15753"/>
        <dbReference type="ChEBI" id="CHEBI:15378"/>
        <dbReference type="ChEBI" id="CHEBI:29991"/>
        <dbReference type="ChEBI" id="CHEBI:37565"/>
        <dbReference type="ChEBI" id="CHEBI:43474"/>
        <dbReference type="ChEBI" id="CHEBI:57567"/>
        <dbReference type="ChEBI" id="CHEBI:58053"/>
        <dbReference type="ChEBI" id="CHEBI:58189"/>
        <dbReference type="EC" id="6.3.4.4"/>
    </reaction>
</comment>
<feature type="binding site" evidence="8">
    <location>
        <begin position="413"/>
        <end position="415"/>
    </location>
    <ligand>
        <name>GTP</name>
        <dbReference type="ChEBI" id="CHEBI:37565"/>
    </ligand>
</feature>
<feature type="binding site" description="in other chain" evidence="8">
    <location>
        <begin position="13"/>
        <end position="16"/>
    </location>
    <ligand>
        <name>IMP</name>
        <dbReference type="ChEBI" id="CHEBI:58053"/>
        <note>ligand shared between dimeric partners</note>
    </ligand>
</feature>
<evidence type="ECO:0000256" key="5">
    <source>
        <dbReference type="ARBA" id="ARBA00022755"/>
    </source>
</evidence>
<keyword evidence="8" id="KW-0963">Cytoplasm</keyword>
<feature type="binding site" evidence="8">
    <location>
        <position position="305"/>
    </location>
    <ligand>
        <name>GTP</name>
        <dbReference type="ChEBI" id="CHEBI:37565"/>
    </ligand>
</feature>
<feature type="binding site" description="in other chain" evidence="8">
    <location>
        <position position="129"/>
    </location>
    <ligand>
        <name>IMP</name>
        <dbReference type="ChEBI" id="CHEBI:58053"/>
        <note>ligand shared between dimeric partners</note>
    </ligand>
</feature>
<evidence type="ECO:0000256" key="9">
    <source>
        <dbReference type="PROSITE-ProRule" id="PRU10134"/>
    </source>
</evidence>
<keyword evidence="6 8" id="KW-0460">Magnesium</keyword>
<keyword evidence="2 8" id="KW-0436">Ligase</keyword>
<dbReference type="InterPro" id="IPR001114">
    <property type="entry name" value="Adenylosuccinate_synthetase"/>
</dbReference>
<feature type="binding site" evidence="8">
    <location>
        <begin position="12"/>
        <end position="18"/>
    </location>
    <ligand>
        <name>GTP</name>
        <dbReference type="ChEBI" id="CHEBI:37565"/>
    </ligand>
</feature>
<dbReference type="InterPro" id="IPR033128">
    <property type="entry name" value="Adenylosuccin_syn_Lys_AS"/>
</dbReference>
<feature type="binding site" description="in other chain" evidence="8">
    <location>
        <position position="239"/>
    </location>
    <ligand>
        <name>IMP</name>
        <dbReference type="ChEBI" id="CHEBI:58053"/>
        <note>ligand shared between dimeric partners</note>
    </ligand>
</feature>
<name>A0A9E2BJ84_PSYF1</name>
<evidence type="ECO:0000256" key="1">
    <source>
        <dbReference type="ARBA" id="ARBA00011738"/>
    </source>
</evidence>
<keyword evidence="5 8" id="KW-0658">Purine biosynthesis</keyword>
<dbReference type="InterPro" id="IPR027417">
    <property type="entry name" value="P-loop_NTPase"/>
</dbReference>
<evidence type="ECO:0000256" key="2">
    <source>
        <dbReference type="ARBA" id="ARBA00022598"/>
    </source>
</evidence>
<dbReference type="NCBIfam" id="TIGR00184">
    <property type="entry name" value="purA"/>
    <property type="match status" value="1"/>
</dbReference>
<feature type="binding site" evidence="8">
    <location>
        <position position="13"/>
    </location>
    <ligand>
        <name>Mg(2+)</name>
        <dbReference type="ChEBI" id="CHEBI:18420"/>
    </ligand>
</feature>
<evidence type="ECO:0000256" key="4">
    <source>
        <dbReference type="ARBA" id="ARBA00022741"/>
    </source>
</evidence>
<dbReference type="SUPFAM" id="SSF52540">
    <property type="entry name" value="P-loop containing nucleoside triphosphate hydrolases"/>
    <property type="match status" value="1"/>
</dbReference>
<comment type="cofactor">
    <cofactor evidence="8">
        <name>Mg(2+)</name>
        <dbReference type="ChEBI" id="CHEBI:18420"/>
    </cofactor>
    <text evidence="8">Binds 1 Mg(2+) ion per subunit.</text>
</comment>
<feature type="binding site" evidence="8">
    <location>
        <begin position="299"/>
        <end position="305"/>
    </location>
    <ligand>
        <name>substrate</name>
    </ligand>
</feature>
<feature type="binding site" description="in other chain" evidence="8">
    <location>
        <begin position="38"/>
        <end position="41"/>
    </location>
    <ligand>
        <name>IMP</name>
        <dbReference type="ChEBI" id="CHEBI:58053"/>
        <note>ligand shared between dimeric partners</note>
    </ligand>
</feature>
<protein>
    <recommendedName>
        <fullName evidence="8 10">Adenylosuccinate synthetase</fullName>
        <shortName evidence="8">AMPSase</shortName>
        <shortName evidence="8">AdSS</shortName>
        <ecNumber evidence="8 10">6.3.4.4</ecNumber>
    </recommendedName>
    <alternativeName>
        <fullName evidence="8">IMP--aspartate ligase</fullName>
    </alternativeName>
</protein>
<dbReference type="GO" id="GO:0004019">
    <property type="term" value="F:adenylosuccinate synthase activity"/>
    <property type="evidence" value="ECO:0007669"/>
    <property type="project" value="UniProtKB-UniRule"/>
</dbReference>
<dbReference type="FunFam" id="1.10.300.10:FF:000001">
    <property type="entry name" value="Adenylosuccinate synthetase"/>
    <property type="match status" value="1"/>
</dbReference>
<feature type="active site" description="Proton donor" evidence="8">
    <location>
        <position position="41"/>
    </location>
</feature>
<dbReference type="PROSITE" id="PS00513">
    <property type="entry name" value="ADENYLOSUCCIN_SYN_2"/>
    <property type="match status" value="1"/>
</dbReference>
<evidence type="ECO:0000313" key="11">
    <source>
        <dbReference type="EMBL" id="MBT9145360.1"/>
    </source>
</evidence>
<dbReference type="Gene3D" id="3.90.170.10">
    <property type="entry name" value="Adenylosuccinate Synthetase, subunit A, domain 3"/>
    <property type="match status" value="1"/>
</dbReference>
<comment type="function">
    <text evidence="8">Plays an important role in the de novo pathway of purine nucleotide biosynthesis. Catalyzes the first committed step in the biosynthesis of AMP from IMP.</text>
</comment>
<dbReference type="Gene3D" id="1.10.300.10">
    <property type="entry name" value="Adenylosuccinate Synthetase, subunit A, domain 2"/>
    <property type="match status" value="1"/>
</dbReference>
<dbReference type="FunFam" id="3.90.170.10:FF:000001">
    <property type="entry name" value="Adenylosuccinate synthetase"/>
    <property type="match status" value="1"/>
</dbReference>
<dbReference type="InterPro" id="IPR042110">
    <property type="entry name" value="Adenylosuccinate_synth_dom2"/>
</dbReference>
<comment type="similarity">
    <text evidence="8 10">Belongs to the adenylosuccinate synthetase family.</text>
</comment>
<dbReference type="GO" id="GO:0044208">
    <property type="term" value="P:'de novo' AMP biosynthetic process"/>
    <property type="evidence" value="ECO:0007669"/>
    <property type="project" value="UniProtKB-UniRule"/>
</dbReference>
<dbReference type="EC" id="6.3.4.4" evidence="8 10"/>
<dbReference type="EMBL" id="QLTW01000081">
    <property type="protein sequence ID" value="MBT9145360.1"/>
    <property type="molecule type" value="Genomic_DNA"/>
</dbReference>
<comment type="subcellular location">
    <subcellularLocation>
        <location evidence="8">Cytoplasm</location>
    </subcellularLocation>
</comment>
<comment type="pathway">
    <text evidence="8 10">Purine metabolism; AMP biosynthesis via de novo pathway; AMP from IMP: step 1/2.</text>
</comment>
<reference evidence="11 12" key="1">
    <citation type="journal article" date="2021" name="bioRxiv">
        <title>Unique metabolic strategies in Hadean analogues reveal hints for primordial physiology.</title>
        <authorList>
            <person name="Nobu M.K."/>
            <person name="Nakai R."/>
            <person name="Tamazawa S."/>
            <person name="Mori H."/>
            <person name="Toyoda A."/>
            <person name="Ijiri A."/>
            <person name="Suzuki S."/>
            <person name="Kurokawa K."/>
            <person name="Kamagata Y."/>
            <person name="Tamaki H."/>
        </authorList>
    </citation>
    <scope>NUCLEOTIDE SEQUENCE [LARGE SCALE GENOMIC DNA]</scope>
    <source>
        <strain evidence="11">BS525</strain>
    </source>
</reference>
<feature type="active site" description="Proton acceptor" evidence="8">
    <location>
        <position position="13"/>
    </location>
</feature>
<dbReference type="HAMAP" id="MF_00011">
    <property type="entry name" value="Adenylosucc_synth"/>
    <property type="match status" value="1"/>
</dbReference>
<dbReference type="PROSITE" id="PS01266">
    <property type="entry name" value="ADENYLOSUCCIN_SYN_1"/>
    <property type="match status" value="1"/>
</dbReference>
<sequence>MPVVIVVGAQWGDEGKGKIIDFLAEKANLVARYQGGPNAGHTVYIGKEKYVLHLIPSGILHKGVQCVIGSGVVVDPEVLLSEITTLRSRGIEVDGNLIISANAHIIMPYHLIMDKATENIKKNKKIGTTGKGIGPAYEDKIARYGIRAGDILQPKIFKEKLYENLFSANFLLESYFHLPALSARQIYNDYLNYGRLLEKYIGDTEMVVNQAIKKNLNLLFEGAQGTFLDVDHGTYPFVTSSNTVAGGACTGLGVGPTKINKVLGVSKAYTTRVGMGPFPTEQKDEFGDYLRSKGKEFGATTGRPRRCGWLDLVMLKYAVQVNGLTGLAFTKMDILDGLDKIKICTAYEYQGKHYTQFPRNIDILTRCQPVYEEVDGWKEPTSGVKTYESLPENARKYLKKIEGEIEILVQLISTGEERDNSIILENQFG</sequence>
<accession>A0A9E2BJ84</accession>
<dbReference type="Proteomes" id="UP000811545">
    <property type="component" value="Unassembled WGS sequence"/>
</dbReference>
<feature type="binding site" evidence="8">
    <location>
        <begin position="331"/>
        <end position="333"/>
    </location>
    <ligand>
        <name>GTP</name>
        <dbReference type="ChEBI" id="CHEBI:37565"/>
    </ligand>
</feature>
<feature type="active site" evidence="9">
    <location>
        <position position="140"/>
    </location>
</feature>
<feature type="binding site" evidence="8">
    <location>
        <position position="143"/>
    </location>
    <ligand>
        <name>IMP</name>
        <dbReference type="ChEBI" id="CHEBI:58053"/>
        <note>ligand shared between dimeric partners</note>
    </ligand>
</feature>
<dbReference type="AlphaFoldDB" id="A0A9E2BJ84"/>
<dbReference type="Pfam" id="PF00709">
    <property type="entry name" value="Adenylsucc_synt"/>
    <property type="match status" value="1"/>
</dbReference>
<comment type="subunit">
    <text evidence="1 8">Homodimer.</text>
</comment>
<dbReference type="GO" id="GO:0000287">
    <property type="term" value="F:magnesium ion binding"/>
    <property type="evidence" value="ECO:0007669"/>
    <property type="project" value="UniProtKB-UniRule"/>
</dbReference>
<evidence type="ECO:0000256" key="6">
    <source>
        <dbReference type="ARBA" id="ARBA00022842"/>
    </source>
</evidence>
<dbReference type="PANTHER" id="PTHR11846">
    <property type="entry name" value="ADENYLOSUCCINATE SYNTHETASE"/>
    <property type="match status" value="1"/>
</dbReference>
<dbReference type="PANTHER" id="PTHR11846:SF0">
    <property type="entry name" value="ADENYLOSUCCINATE SYNTHETASE"/>
    <property type="match status" value="1"/>
</dbReference>
<keyword evidence="7 8" id="KW-0342">GTP-binding</keyword>
<keyword evidence="4 8" id="KW-0547">Nucleotide-binding</keyword>
<dbReference type="SMART" id="SM00788">
    <property type="entry name" value="Adenylsucc_synt"/>
    <property type="match status" value="1"/>
</dbReference>
<dbReference type="InterPro" id="IPR042109">
    <property type="entry name" value="Adenylosuccinate_synth_dom1"/>
</dbReference>
<evidence type="ECO:0000256" key="3">
    <source>
        <dbReference type="ARBA" id="ARBA00022723"/>
    </source>
</evidence>
<feature type="binding site" description="in other chain" evidence="8">
    <location>
        <position position="224"/>
    </location>
    <ligand>
        <name>IMP</name>
        <dbReference type="ChEBI" id="CHEBI:58053"/>
        <note>ligand shared between dimeric partners</note>
    </ligand>
</feature>
<dbReference type="InterPro" id="IPR042111">
    <property type="entry name" value="Adenylosuccinate_synth_dom3"/>
</dbReference>
<feature type="binding site" evidence="8">
    <location>
        <begin position="40"/>
        <end position="42"/>
    </location>
    <ligand>
        <name>GTP</name>
        <dbReference type="ChEBI" id="CHEBI:37565"/>
    </ligand>
</feature>
<dbReference type="GO" id="GO:0046040">
    <property type="term" value="P:IMP metabolic process"/>
    <property type="evidence" value="ECO:0007669"/>
    <property type="project" value="TreeGrafter"/>
</dbReference>
<proteinExistence type="inferred from homology"/>
<keyword evidence="3 8" id="KW-0479">Metal-binding</keyword>
<evidence type="ECO:0000256" key="8">
    <source>
        <dbReference type="HAMAP-Rule" id="MF_00011"/>
    </source>
</evidence>
<dbReference type="Gene3D" id="3.40.440.10">
    <property type="entry name" value="Adenylosuccinate Synthetase, subunit A, domain 1"/>
    <property type="match status" value="1"/>
</dbReference>
<feature type="binding site" evidence="8">
    <location>
        <position position="40"/>
    </location>
    <ligand>
        <name>Mg(2+)</name>
        <dbReference type="ChEBI" id="CHEBI:18420"/>
    </ligand>
</feature>
<feature type="binding site" description="in other chain" evidence="8">
    <location>
        <position position="303"/>
    </location>
    <ligand>
        <name>IMP</name>
        <dbReference type="ChEBI" id="CHEBI:58053"/>
        <note>ligand shared between dimeric partners</note>
    </ligand>
</feature>
<dbReference type="InterPro" id="IPR018220">
    <property type="entry name" value="Adenylosuccin_syn_GTP-bd"/>
</dbReference>
<comment type="caution">
    <text evidence="11">The sequence shown here is derived from an EMBL/GenBank/DDBJ whole genome shotgun (WGS) entry which is preliminary data.</text>
</comment>
<dbReference type="GO" id="GO:0005525">
    <property type="term" value="F:GTP binding"/>
    <property type="evidence" value="ECO:0007669"/>
    <property type="project" value="UniProtKB-UniRule"/>
</dbReference>
<gene>
    <name evidence="11" type="primary">purA_1</name>
    <name evidence="8" type="synonym">purA</name>
    <name evidence="11" type="ORF">DDT42_01231</name>
</gene>
<evidence type="ECO:0000256" key="10">
    <source>
        <dbReference type="RuleBase" id="RU000520"/>
    </source>
</evidence>
<organism evidence="11 12">
    <name type="scientific">Psychracetigena formicireducens</name>
    <dbReference type="NCBI Taxonomy" id="2986056"/>
    <lineage>
        <taxon>Bacteria</taxon>
        <taxon>Bacillati</taxon>
        <taxon>Candidatus Lithacetigenota</taxon>
        <taxon>Candidatus Psychracetigena</taxon>
    </lineage>
</organism>
<evidence type="ECO:0000256" key="7">
    <source>
        <dbReference type="ARBA" id="ARBA00023134"/>
    </source>
</evidence>
<evidence type="ECO:0000313" key="12">
    <source>
        <dbReference type="Proteomes" id="UP000811545"/>
    </source>
</evidence>
<dbReference type="GO" id="GO:0005737">
    <property type="term" value="C:cytoplasm"/>
    <property type="evidence" value="ECO:0007669"/>
    <property type="project" value="UniProtKB-SubCell"/>
</dbReference>
<dbReference type="CDD" id="cd03108">
    <property type="entry name" value="AdSS"/>
    <property type="match status" value="1"/>
</dbReference>